<dbReference type="PANTHER" id="PTHR39624:SF2">
    <property type="entry name" value="OSMC-LIKE PROTEIN"/>
    <property type="match status" value="1"/>
</dbReference>
<dbReference type="RefSeq" id="WP_147014801.1">
    <property type="nucleotide sequence ID" value="NZ_VORB01000007.1"/>
</dbReference>
<dbReference type="InterPro" id="IPR015946">
    <property type="entry name" value="KH_dom-like_a/b"/>
</dbReference>
<comment type="caution">
    <text evidence="1">The sequence shown here is derived from an EMBL/GenBank/DDBJ whole genome shotgun (WGS) entry which is preliminary data.</text>
</comment>
<dbReference type="Gene3D" id="3.30.300.20">
    <property type="match status" value="1"/>
</dbReference>
<evidence type="ECO:0000313" key="2">
    <source>
        <dbReference type="Proteomes" id="UP000321168"/>
    </source>
</evidence>
<keyword evidence="2" id="KW-1185">Reference proteome</keyword>
<accession>A0A5C6UZP1</accession>
<dbReference type="OrthoDB" id="290036at2"/>
<dbReference type="Proteomes" id="UP000321168">
    <property type="component" value="Unassembled WGS sequence"/>
</dbReference>
<dbReference type="AlphaFoldDB" id="A0A5C6UZP1"/>
<dbReference type="Pfam" id="PF02566">
    <property type="entry name" value="OsmC"/>
    <property type="match status" value="1"/>
</dbReference>
<dbReference type="InterPro" id="IPR003718">
    <property type="entry name" value="OsmC/Ohr_fam"/>
</dbReference>
<reference evidence="1 2" key="1">
    <citation type="submission" date="2019-08" db="EMBL/GenBank/DDBJ databases">
        <title>Genome of Luteibaculum oceani JCM 18817.</title>
        <authorList>
            <person name="Bowman J.P."/>
        </authorList>
    </citation>
    <scope>NUCLEOTIDE SEQUENCE [LARGE SCALE GENOMIC DNA]</scope>
    <source>
        <strain evidence="1 2">JCM 18817</strain>
    </source>
</reference>
<dbReference type="PANTHER" id="PTHR39624">
    <property type="entry name" value="PROTEIN INVOLVED IN RIMO-MEDIATED BETA-METHYLTHIOLATION OF RIBOSOMAL PROTEIN S12 YCAO"/>
    <property type="match status" value="1"/>
</dbReference>
<name>A0A5C6UZP1_9FLAO</name>
<protein>
    <submittedName>
        <fullName evidence="1">OsmC family protein</fullName>
    </submittedName>
</protein>
<gene>
    <name evidence="1" type="ORF">FRX97_08595</name>
</gene>
<organism evidence="1 2">
    <name type="scientific">Luteibaculum oceani</name>
    <dbReference type="NCBI Taxonomy" id="1294296"/>
    <lineage>
        <taxon>Bacteria</taxon>
        <taxon>Pseudomonadati</taxon>
        <taxon>Bacteroidota</taxon>
        <taxon>Flavobacteriia</taxon>
        <taxon>Flavobacteriales</taxon>
        <taxon>Luteibaculaceae</taxon>
        <taxon>Luteibaculum</taxon>
    </lineage>
</organism>
<proteinExistence type="predicted"/>
<evidence type="ECO:0000313" key="1">
    <source>
        <dbReference type="EMBL" id="TXC78379.1"/>
    </source>
</evidence>
<dbReference type="EMBL" id="VORB01000007">
    <property type="protein sequence ID" value="TXC78379.1"/>
    <property type="molecule type" value="Genomic_DNA"/>
</dbReference>
<dbReference type="SUPFAM" id="SSF82784">
    <property type="entry name" value="OsmC-like"/>
    <property type="match status" value="1"/>
</dbReference>
<sequence>MEIVKVSYDRNLSCDAIHLDSSAQIKTTAPKDNNGDGTSFSPTDLLCTSLATCCLTIMAIKARSGEINFENVEATVYKEMGSNPRWVQKVKIVFYVPEIWSGKERKIMENAAKTCPVFLSLNPEMEKELVFNYR</sequence>
<dbReference type="InterPro" id="IPR036102">
    <property type="entry name" value="OsmC/Ohrsf"/>
</dbReference>